<evidence type="ECO:0000256" key="10">
    <source>
        <dbReference type="ARBA" id="ARBA00023002"/>
    </source>
</evidence>
<dbReference type="InterPro" id="IPR017972">
    <property type="entry name" value="Cyt_P450_CS"/>
</dbReference>
<evidence type="ECO:0000256" key="1">
    <source>
        <dbReference type="ARBA" id="ARBA00001971"/>
    </source>
</evidence>
<dbReference type="InterPro" id="IPR001128">
    <property type="entry name" value="Cyt_P450"/>
</dbReference>
<feature type="binding site" description="axial binding residue" evidence="14">
    <location>
        <position position="441"/>
    </location>
    <ligand>
        <name>heme</name>
        <dbReference type="ChEBI" id="CHEBI:30413"/>
    </ligand>
    <ligandPart>
        <name>Fe</name>
        <dbReference type="ChEBI" id="CHEBI:18248"/>
    </ligandPart>
</feature>
<dbReference type="InterPro" id="IPR036396">
    <property type="entry name" value="Cyt_P450_sf"/>
</dbReference>
<dbReference type="EMBL" id="KY249907">
    <property type="protein sequence ID" value="APH81378.1"/>
    <property type="molecule type" value="mRNA"/>
</dbReference>
<dbReference type="PROSITE" id="PS00086">
    <property type="entry name" value="CYTOCHROME_P450"/>
    <property type="match status" value="1"/>
</dbReference>
<name>A0A2H4FY75_9MAXI</name>
<keyword evidence="6 14" id="KW-0349">Heme</keyword>
<evidence type="ECO:0000256" key="6">
    <source>
        <dbReference type="ARBA" id="ARBA00022617"/>
    </source>
</evidence>
<evidence type="ECO:0000256" key="8">
    <source>
        <dbReference type="ARBA" id="ARBA00022824"/>
    </source>
</evidence>
<dbReference type="PANTHER" id="PTHR24300:SF376">
    <property type="entry name" value="CYTOCHROME P450 15A1"/>
    <property type="match status" value="1"/>
</dbReference>
<keyword evidence="11 14" id="KW-0408">Iron</keyword>
<dbReference type="GO" id="GO:0020037">
    <property type="term" value="F:heme binding"/>
    <property type="evidence" value="ECO:0007669"/>
    <property type="project" value="InterPro"/>
</dbReference>
<evidence type="ECO:0000256" key="3">
    <source>
        <dbReference type="ARBA" id="ARBA00004174"/>
    </source>
</evidence>
<keyword evidence="9" id="KW-0492">Microsome</keyword>
<keyword evidence="12 15" id="KW-0503">Monooxygenase</keyword>
<keyword evidence="13" id="KW-0472">Membrane</keyword>
<evidence type="ECO:0000256" key="14">
    <source>
        <dbReference type="PIRSR" id="PIRSR602401-1"/>
    </source>
</evidence>
<dbReference type="GO" id="GO:0006805">
    <property type="term" value="P:xenobiotic metabolic process"/>
    <property type="evidence" value="ECO:0007669"/>
    <property type="project" value="TreeGrafter"/>
</dbReference>
<reference evidence="16" key="1">
    <citation type="submission" date="2016-11" db="EMBL/GenBank/DDBJ databases">
        <title>Comparative effects of crude oil on the Antarctic and temperate congenic copepods Tigriopus kingsejongensis and Tigriopus japonicus.</title>
        <authorList>
            <person name="Lee J.-S."/>
        </authorList>
    </citation>
    <scope>NUCLEOTIDE SEQUENCE</scope>
</reference>
<dbReference type="GO" id="GO:0006082">
    <property type="term" value="P:organic acid metabolic process"/>
    <property type="evidence" value="ECO:0007669"/>
    <property type="project" value="TreeGrafter"/>
</dbReference>
<dbReference type="PRINTS" id="PR00463">
    <property type="entry name" value="EP450I"/>
</dbReference>
<comment type="subcellular location">
    <subcellularLocation>
        <location evidence="4">Endoplasmic reticulum membrane</location>
        <topology evidence="4">Peripheral membrane protein</topology>
    </subcellularLocation>
    <subcellularLocation>
        <location evidence="3">Microsome membrane</location>
        <topology evidence="3">Peripheral membrane protein</topology>
    </subcellularLocation>
</comment>
<evidence type="ECO:0000256" key="12">
    <source>
        <dbReference type="ARBA" id="ARBA00023033"/>
    </source>
</evidence>
<evidence type="ECO:0000256" key="15">
    <source>
        <dbReference type="RuleBase" id="RU000461"/>
    </source>
</evidence>
<accession>A0A2H4FY75</accession>
<comment type="similarity">
    <text evidence="5 15">Belongs to the cytochrome P450 family.</text>
</comment>
<dbReference type="GO" id="GO:0016712">
    <property type="term" value="F:oxidoreductase activity, acting on paired donors, with incorporation or reduction of molecular oxygen, reduced flavin or flavoprotein as one donor, and incorporation of one atom of oxygen"/>
    <property type="evidence" value="ECO:0007669"/>
    <property type="project" value="TreeGrafter"/>
</dbReference>
<comment type="function">
    <text evidence="2">May be involved in the metabolism of insect hormones and in the breakdown of synthetic insecticides.</text>
</comment>
<keyword evidence="10 15" id="KW-0560">Oxidoreductase</keyword>
<organism evidence="16">
    <name type="scientific">Tigriopus kingsejongensis</name>
    <dbReference type="NCBI Taxonomy" id="1133412"/>
    <lineage>
        <taxon>Eukaryota</taxon>
        <taxon>Metazoa</taxon>
        <taxon>Ecdysozoa</taxon>
        <taxon>Arthropoda</taxon>
        <taxon>Crustacea</taxon>
        <taxon>Multicrustacea</taxon>
        <taxon>Hexanauplia</taxon>
        <taxon>Copepoda</taxon>
        <taxon>Harpacticoida</taxon>
        <taxon>Harpacticidae</taxon>
        <taxon>Tigriopus</taxon>
    </lineage>
</organism>
<keyword evidence="8" id="KW-0256">Endoplasmic reticulum</keyword>
<dbReference type="Pfam" id="PF00067">
    <property type="entry name" value="p450"/>
    <property type="match status" value="1"/>
</dbReference>
<evidence type="ECO:0000313" key="16">
    <source>
        <dbReference type="EMBL" id="APH81378.1"/>
    </source>
</evidence>
<protein>
    <submittedName>
        <fullName evidence="16">Cytochrome P450 CYP3038A1</fullName>
    </submittedName>
</protein>
<sequence>MWLFLGLFIVICLYTYVPLFKWKKRPPGPWVFPFMGSIPALGKADANALEFPYRAMHRLSQGYGPIMSMGLGQDMWVILTGLEEIKQFSMMDETVARPNLKSLYEIYSFDRPLGVIFPDGPLWKEQRKFMMRTLREFGLGKQTMEDHIQDEIKCSIQFLREQCNENANHEVAMQDFFNLPCLNVIWRLVCGRRFDYGDKRLAELIEHMETFTMEQAIGPIAGISYLKYIPPFSQIYKRIHKHMGIFKEFLSNFVQEEKASLSTDFDRGYIDSFLRAQARGREAGEYFSDQQLVISVQDFFTGGSGTMSKTLAYAILFMVKYPEVQERARKEIQDALGSRDEVTLGDRAELPFIEAIVMEVQRLSSVLPIAPPRVPLKDVMIGDHMITQGTQVQINLYSLHRNQEHWGDPDSFRPDRFINPKTGAVEPDEWLQPFGYGKRKCLGETVAKHTVLLFLANFLLKFKFSGSKLGDESATLDPVGGLTIGPKKYMATVQDIL</sequence>
<dbReference type="SUPFAM" id="SSF48264">
    <property type="entry name" value="Cytochrome P450"/>
    <property type="match status" value="1"/>
</dbReference>
<dbReference type="PANTHER" id="PTHR24300">
    <property type="entry name" value="CYTOCHROME P450 508A4-RELATED"/>
    <property type="match status" value="1"/>
</dbReference>
<evidence type="ECO:0000256" key="2">
    <source>
        <dbReference type="ARBA" id="ARBA00003690"/>
    </source>
</evidence>
<evidence type="ECO:0000256" key="5">
    <source>
        <dbReference type="ARBA" id="ARBA00010617"/>
    </source>
</evidence>
<dbReference type="GO" id="GO:0005506">
    <property type="term" value="F:iron ion binding"/>
    <property type="evidence" value="ECO:0007669"/>
    <property type="project" value="InterPro"/>
</dbReference>
<dbReference type="InterPro" id="IPR050182">
    <property type="entry name" value="Cytochrome_P450_fam2"/>
</dbReference>
<dbReference type="GO" id="GO:0005789">
    <property type="term" value="C:endoplasmic reticulum membrane"/>
    <property type="evidence" value="ECO:0007669"/>
    <property type="project" value="UniProtKB-SubCell"/>
</dbReference>
<dbReference type="FunFam" id="1.10.630.10:FF:000238">
    <property type="entry name" value="Cytochrome P450 2A6"/>
    <property type="match status" value="1"/>
</dbReference>
<evidence type="ECO:0000256" key="7">
    <source>
        <dbReference type="ARBA" id="ARBA00022723"/>
    </source>
</evidence>
<dbReference type="Gene3D" id="1.10.630.10">
    <property type="entry name" value="Cytochrome P450"/>
    <property type="match status" value="1"/>
</dbReference>
<evidence type="ECO:0000256" key="4">
    <source>
        <dbReference type="ARBA" id="ARBA00004406"/>
    </source>
</evidence>
<evidence type="ECO:0000256" key="13">
    <source>
        <dbReference type="ARBA" id="ARBA00023136"/>
    </source>
</evidence>
<dbReference type="InterPro" id="IPR002401">
    <property type="entry name" value="Cyt_P450_E_grp-I"/>
</dbReference>
<proteinExistence type="evidence at transcript level"/>
<dbReference type="PRINTS" id="PR00385">
    <property type="entry name" value="P450"/>
</dbReference>
<evidence type="ECO:0000256" key="9">
    <source>
        <dbReference type="ARBA" id="ARBA00022848"/>
    </source>
</evidence>
<keyword evidence="7 14" id="KW-0479">Metal-binding</keyword>
<evidence type="ECO:0000256" key="11">
    <source>
        <dbReference type="ARBA" id="ARBA00023004"/>
    </source>
</evidence>
<comment type="cofactor">
    <cofactor evidence="1 14">
        <name>heme</name>
        <dbReference type="ChEBI" id="CHEBI:30413"/>
    </cofactor>
</comment>
<dbReference type="GO" id="GO:0008395">
    <property type="term" value="F:steroid hydroxylase activity"/>
    <property type="evidence" value="ECO:0007669"/>
    <property type="project" value="TreeGrafter"/>
</dbReference>
<dbReference type="AlphaFoldDB" id="A0A2H4FY75"/>